<dbReference type="EMBL" id="WQLA01000002">
    <property type="protein sequence ID" value="MVN90395.1"/>
    <property type="molecule type" value="Genomic_DNA"/>
</dbReference>
<dbReference type="OrthoDB" id="5360192at2"/>
<gene>
    <name evidence="2" type="ORF">GO816_04580</name>
</gene>
<accession>A0A6I4I5C3</accession>
<dbReference type="InterPro" id="IPR021257">
    <property type="entry name" value="DUF2809"/>
</dbReference>
<feature type="transmembrane region" description="Helical" evidence="1">
    <location>
        <begin position="9"/>
        <end position="28"/>
    </location>
</feature>
<dbReference type="Proteomes" id="UP000434850">
    <property type="component" value="Unassembled WGS sequence"/>
</dbReference>
<evidence type="ECO:0000313" key="2">
    <source>
        <dbReference type="EMBL" id="MVN90395.1"/>
    </source>
</evidence>
<keyword evidence="1" id="KW-1133">Transmembrane helix</keyword>
<name>A0A6I4I5C3_9SPHI</name>
<feature type="transmembrane region" description="Helical" evidence="1">
    <location>
        <begin position="98"/>
        <end position="117"/>
    </location>
</feature>
<feature type="transmembrane region" description="Helical" evidence="1">
    <location>
        <begin position="60"/>
        <end position="78"/>
    </location>
</feature>
<dbReference type="AlphaFoldDB" id="A0A6I4I5C3"/>
<reference evidence="2 3" key="1">
    <citation type="submission" date="2019-12" db="EMBL/GenBank/DDBJ databases">
        <title>Mucilaginibacter sp. HME9299 genome sequencing and assembly.</title>
        <authorList>
            <person name="Kang H."/>
            <person name="Kim H."/>
            <person name="Joh K."/>
        </authorList>
    </citation>
    <scope>NUCLEOTIDE SEQUENCE [LARGE SCALE GENOMIC DNA]</scope>
    <source>
        <strain evidence="2 3">HME9299</strain>
    </source>
</reference>
<feature type="transmembrane region" description="Helical" evidence="1">
    <location>
        <begin position="34"/>
        <end position="53"/>
    </location>
</feature>
<sequence>MHSIIKTRLKYAAAIVAVIVVGLLSRRVAFIPQYVGDALWALMIYLIARFIFIKGHTKQIAIYSLVFCFAIEFSQLYQAPWISQIRQTLPGRLILGQGFLWTDLLAYCAGISLGLVIDKKK</sequence>
<protein>
    <submittedName>
        <fullName evidence="2">DUF2809 domain-containing protein</fullName>
    </submittedName>
</protein>
<keyword evidence="1" id="KW-0812">Transmembrane</keyword>
<dbReference type="Pfam" id="PF10990">
    <property type="entry name" value="DUF2809"/>
    <property type="match status" value="1"/>
</dbReference>
<evidence type="ECO:0000256" key="1">
    <source>
        <dbReference type="SAM" id="Phobius"/>
    </source>
</evidence>
<dbReference type="RefSeq" id="WP_157540188.1">
    <property type="nucleotide sequence ID" value="NZ_WQLA01000002.1"/>
</dbReference>
<keyword evidence="1" id="KW-0472">Membrane</keyword>
<keyword evidence="3" id="KW-1185">Reference proteome</keyword>
<organism evidence="2 3">
    <name type="scientific">Mucilaginibacter aquatilis</name>
    <dbReference type="NCBI Taxonomy" id="1517760"/>
    <lineage>
        <taxon>Bacteria</taxon>
        <taxon>Pseudomonadati</taxon>
        <taxon>Bacteroidota</taxon>
        <taxon>Sphingobacteriia</taxon>
        <taxon>Sphingobacteriales</taxon>
        <taxon>Sphingobacteriaceae</taxon>
        <taxon>Mucilaginibacter</taxon>
    </lineage>
</organism>
<comment type="caution">
    <text evidence="2">The sequence shown here is derived from an EMBL/GenBank/DDBJ whole genome shotgun (WGS) entry which is preliminary data.</text>
</comment>
<evidence type="ECO:0000313" key="3">
    <source>
        <dbReference type="Proteomes" id="UP000434850"/>
    </source>
</evidence>
<proteinExistence type="predicted"/>